<dbReference type="Proteomes" id="UP001595898">
    <property type="component" value="Unassembled WGS sequence"/>
</dbReference>
<dbReference type="CDD" id="cd02440">
    <property type="entry name" value="AdoMet_MTases"/>
    <property type="match status" value="1"/>
</dbReference>
<dbReference type="InterPro" id="IPR029063">
    <property type="entry name" value="SAM-dependent_MTases_sf"/>
</dbReference>
<evidence type="ECO:0000313" key="11">
    <source>
        <dbReference type="Proteomes" id="UP001595898"/>
    </source>
</evidence>
<evidence type="ECO:0000256" key="3">
    <source>
        <dbReference type="ARBA" id="ARBA00034487"/>
    </source>
</evidence>
<name>A0ABD5PTT1_9EURY</name>
<keyword evidence="1" id="KW-0808">Transferase</keyword>
<evidence type="ECO:0000256" key="4">
    <source>
        <dbReference type="ARBA" id="ARBA00034521"/>
    </source>
</evidence>
<sequence>MSESLDVDKLEREVKGVYRAVAESPDEEFHFEMGRPLASRLGYPDADLDAIPEAAVESFAGVGYHFELVDVQEGDDVLDLGSGSGMDAFVAARHVGETGSVTGLDMTEEQLENARQLRDEGGFDAVSFEPGYVEDLPFADESFDVVISNGVINLSAEKERVFREVNRVLRPGGRLGLSDIISETQMPDSIKTNADLWAACIGGARQINDYTAMIEAAGFRDLEVRENPQYDFISEQAQGACQKYGVKSISLTARTADRSH</sequence>
<reference evidence="10 11" key="1">
    <citation type="journal article" date="2019" name="Int. J. Syst. Evol. Microbiol.">
        <title>The Global Catalogue of Microorganisms (GCM) 10K type strain sequencing project: providing services to taxonomists for standard genome sequencing and annotation.</title>
        <authorList>
            <consortium name="The Broad Institute Genomics Platform"/>
            <consortium name="The Broad Institute Genome Sequencing Center for Infectious Disease"/>
            <person name="Wu L."/>
            <person name="Ma J."/>
        </authorList>
    </citation>
    <scope>NUCLEOTIDE SEQUENCE [LARGE SCALE GENOMIC DNA]</scope>
    <source>
        <strain evidence="10 11">WLHS5</strain>
    </source>
</reference>
<evidence type="ECO:0000259" key="9">
    <source>
        <dbReference type="Pfam" id="PF13847"/>
    </source>
</evidence>
<evidence type="ECO:0000256" key="2">
    <source>
        <dbReference type="ARBA" id="ARBA00022691"/>
    </source>
</evidence>
<proteinExistence type="inferred from homology"/>
<evidence type="ECO:0000256" key="6">
    <source>
        <dbReference type="ARBA" id="ARBA00047941"/>
    </source>
</evidence>
<comment type="similarity">
    <text evidence="3">Belongs to the methyltransferase superfamily. Arsenite methyltransferase family.</text>
</comment>
<dbReference type="EMBL" id="JBHSFA010000009">
    <property type="protein sequence ID" value="MFC4543975.1"/>
    <property type="molecule type" value="Genomic_DNA"/>
</dbReference>
<dbReference type="Gene3D" id="3.40.50.150">
    <property type="entry name" value="Vaccinia Virus protein VP39"/>
    <property type="match status" value="1"/>
</dbReference>
<comment type="catalytic activity">
    <reaction evidence="7">
        <text>arsenic triglutathione + 2 [thioredoxin]-dithiol + 2 S-adenosyl-L-methionine + H2O = dimethylarsinous acid + 2 [thioredoxin]-disulfide + 3 glutathione + 2 S-adenosyl-L-homocysteine + 2 H(+)</text>
        <dbReference type="Rhea" id="RHEA:69464"/>
        <dbReference type="Rhea" id="RHEA-COMP:10698"/>
        <dbReference type="Rhea" id="RHEA-COMP:10700"/>
        <dbReference type="ChEBI" id="CHEBI:15377"/>
        <dbReference type="ChEBI" id="CHEBI:15378"/>
        <dbReference type="ChEBI" id="CHEBI:23808"/>
        <dbReference type="ChEBI" id="CHEBI:29950"/>
        <dbReference type="ChEBI" id="CHEBI:50058"/>
        <dbReference type="ChEBI" id="CHEBI:57856"/>
        <dbReference type="ChEBI" id="CHEBI:57925"/>
        <dbReference type="ChEBI" id="CHEBI:59789"/>
        <dbReference type="ChEBI" id="CHEBI:183640"/>
        <dbReference type="EC" id="2.1.1.137"/>
    </reaction>
</comment>
<evidence type="ECO:0000313" key="10">
    <source>
        <dbReference type="EMBL" id="MFC4543975.1"/>
    </source>
</evidence>
<feature type="domain" description="Methyltransferase" evidence="9">
    <location>
        <begin position="73"/>
        <end position="218"/>
    </location>
</feature>
<dbReference type="SUPFAM" id="SSF53335">
    <property type="entry name" value="S-adenosyl-L-methionine-dependent methyltransferases"/>
    <property type="match status" value="1"/>
</dbReference>
<dbReference type="AlphaFoldDB" id="A0ABD5PTT1"/>
<dbReference type="InterPro" id="IPR025714">
    <property type="entry name" value="Methyltranfer_dom"/>
</dbReference>
<gene>
    <name evidence="10" type="ORF">ACFO5R_18770</name>
</gene>
<protein>
    <recommendedName>
        <fullName evidence="5">Arsenite methyltransferase</fullName>
        <ecNumber evidence="4">2.1.1.137</ecNumber>
    </recommendedName>
</protein>
<evidence type="ECO:0000256" key="8">
    <source>
        <dbReference type="ARBA" id="ARBA00048428"/>
    </source>
</evidence>
<evidence type="ECO:0000256" key="5">
    <source>
        <dbReference type="ARBA" id="ARBA00034545"/>
    </source>
</evidence>
<evidence type="ECO:0000256" key="7">
    <source>
        <dbReference type="ARBA" id="ARBA00047943"/>
    </source>
</evidence>
<dbReference type="Pfam" id="PF13847">
    <property type="entry name" value="Methyltransf_31"/>
    <property type="match status" value="1"/>
</dbReference>
<dbReference type="InterPro" id="IPR026669">
    <property type="entry name" value="Arsenite_MeTrfase-like"/>
</dbReference>
<keyword evidence="11" id="KW-1185">Reference proteome</keyword>
<comment type="caution">
    <text evidence="10">The sequence shown here is derived from an EMBL/GenBank/DDBJ whole genome shotgun (WGS) entry which is preliminary data.</text>
</comment>
<keyword evidence="10" id="KW-0489">Methyltransferase</keyword>
<comment type="catalytic activity">
    <reaction evidence="8">
        <text>arsenic triglutathione + 3 [thioredoxin]-dithiol + 3 S-adenosyl-L-methionine = trimethylarsine + 3 [thioredoxin]-disulfide + 3 glutathione + 3 S-adenosyl-L-homocysteine + 3 H(+)</text>
        <dbReference type="Rhea" id="RHEA:69432"/>
        <dbReference type="Rhea" id="RHEA-COMP:10698"/>
        <dbReference type="Rhea" id="RHEA-COMP:10700"/>
        <dbReference type="ChEBI" id="CHEBI:15378"/>
        <dbReference type="ChEBI" id="CHEBI:27130"/>
        <dbReference type="ChEBI" id="CHEBI:29950"/>
        <dbReference type="ChEBI" id="CHEBI:50058"/>
        <dbReference type="ChEBI" id="CHEBI:57856"/>
        <dbReference type="ChEBI" id="CHEBI:57925"/>
        <dbReference type="ChEBI" id="CHEBI:59789"/>
        <dbReference type="ChEBI" id="CHEBI:183640"/>
        <dbReference type="EC" id="2.1.1.137"/>
    </reaction>
</comment>
<dbReference type="PANTHER" id="PTHR43675:SF8">
    <property type="entry name" value="ARSENITE METHYLTRANSFERASE"/>
    <property type="match status" value="1"/>
</dbReference>
<dbReference type="EC" id="2.1.1.137" evidence="4"/>
<dbReference type="PANTHER" id="PTHR43675">
    <property type="entry name" value="ARSENITE METHYLTRANSFERASE"/>
    <property type="match status" value="1"/>
</dbReference>
<evidence type="ECO:0000256" key="1">
    <source>
        <dbReference type="ARBA" id="ARBA00022679"/>
    </source>
</evidence>
<dbReference type="RefSeq" id="WP_250142001.1">
    <property type="nucleotide sequence ID" value="NZ_JALIQP010000005.1"/>
</dbReference>
<keyword evidence="2" id="KW-0949">S-adenosyl-L-methionine</keyword>
<organism evidence="10 11">
    <name type="scientific">Halosolutus amylolyticus</name>
    <dbReference type="NCBI Taxonomy" id="2932267"/>
    <lineage>
        <taxon>Archaea</taxon>
        <taxon>Methanobacteriati</taxon>
        <taxon>Methanobacteriota</taxon>
        <taxon>Stenosarchaea group</taxon>
        <taxon>Halobacteria</taxon>
        <taxon>Halobacteriales</taxon>
        <taxon>Natrialbaceae</taxon>
        <taxon>Halosolutus</taxon>
    </lineage>
</organism>
<dbReference type="GO" id="GO:0030791">
    <property type="term" value="F:arsenite methyltransferase activity"/>
    <property type="evidence" value="ECO:0007669"/>
    <property type="project" value="UniProtKB-EC"/>
</dbReference>
<comment type="catalytic activity">
    <reaction evidence="6">
        <text>arsenic triglutathione + [thioredoxin]-dithiol + S-adenosyl-L-methionine + 2 H2O = methylarsonous acid + [thioredoxin]-disulfide + 3 glutathione + S-adenosyl-L-homocysteine + H(+)</text>
        <dbReference type="Rhea" id="RHEA:69460"/>
        <dbReference type="Rhea" id="RHEA-COMP:10698"/>
        <dbReference type="Rhea" id="RHEA-COMP:10700"/>
        <dbReference type="ChEBI" id="CHEBI:15377"/>
        <dbReference type="ChEBI" id="CHEBI:15378"/>
        <dbReference type="ChEBI" id="CHEBI:17826"/>
        <dbReference type="ChEBI" id="CHEBI:29950"/>
        <dbReference type="ChEBI" id="CHEBI:50058"/>
        <dbReference type="ChEBI" id="CHEBI:57856"/>
        <dbReference type="ChEBI" id="CHEBI:57925"/>
        <dbReference type="ChEBI" id="CHEBI:59789"/>
        <dbReference type="ChEBI" id="CHEBI:183640"/>
        <dbReference type="EC" id="2.1.1.137"/>
    </reaction>
</comment>
<accession>A0ABD5PTT1</accession>
<dbReference type="GO" id="GO:0032259">
    <property type="term" value="P:methylation"/>
    <property type="evidence" value="ECO:0007669"/>
    <property type="project" value="UniProtKB-KW"/>
</dbReference>